<keyword evidence="3" id="KW-1185">Reference proteome</keyword>
<proteinExistence type="predicted"/>
<dbReference type="RefSeq" id="WP_011426174.1">
    <property type="nucleotide sequence ID" value="NC_007761.1"/>
</dbReference>
<dbReference type="KEGG" id="ret:RHE_CH02931"/>
<dbReference type="AlphaFoldDB" id="Q2K638"/>
<dbReference type="EMBL" id="CP000133">
    <property type="protein sequence ID" value="ABC91698.1"/>
    <property type="molecule type" value="Genomic_DNA"/>
</dbReference>
<evidence type="ECO:0000313" key="2">
    <source>
        <dbReference type="EMBL" id="ABC91698.1"/>
    </source>
</evidence>
<reference evidence="2 3" key="1">
    <citation type="journal article" date="2006" name="Proc. Natl. Acad. Sci. U.S.A.">
        <title>The partitioned Rhizobium etli genome: genetic and metabolic redundancy in seven interacting replicons.</title>
        <authorList>
            <person name="Gonzalez V."/>
            <person name="Santamaria R.I."/>
            <person name="Bustos P."/>
            <person name="Hernandez-Gonzalez I."/>
            <person name="Medrano-Soto A."/>
            <person name="Moreno-Hagelsieb G."/>
            <person name="Janga S.C."/>
            <person name="Ramirez M.A."/>
            <person name="Jimenez-Jacinto V."/>
            <person name="Collado-Vides J."/>
            <person name="Davila G."/>
        </authorList>
    </citation>
    <scope>NUCLEOTIDE SEQUENCE [LARGE SCALE GENOMIC DNA]</scope>
    <source>
        <strain evidence="3">ATCC 51251 / DSM 11541 / JCM 21823 / NBRC 15573 / CFN 42</strain>
    </source>
</reference>
<gene>
    <name evidence="2" type="ordered locus">RHE_CH02931</name>
</gene>
<dbReference type="Proteomes" id="UP000001936">
    <property type="component" value="Chromosome"/>
</dbReference>
<evidence type="ECO:0000256" key="1">
    <source>
        <dbReference type="SAM" id="Phobius"/>
    </source>
</evidence>
<accession>Q2K638</accession>
<feature type="transmembrane region" description="Helical" evidence="1">
    <location>
        <begin position="20"/>
        <end position="44"/>
    </location>
</feature>
<dbReference type="OrthoDB" id="7481654at2"/>
<keyword evidence="1" id="KW-0472">Membrane</keyword>
<organism evidence="2 3">
    <name type="scientific">Rhizobium etli (strain ATCC 51251 / DSM 11541 / JCM 21823 / NBRC 15573 / CFN 42)</name>
    <dbReference type="NCBI Taxonomy" id="347834"/>
    <lineage>
        <taxon>Bacteria</taxon>
        <taxon>Pseudomonadati</taxon>
        <taxon>Pseudomonadota</taxon>
        <taxon>Alphaproteobacteria</taxon>
        <taxon>Hyphomicrobiales</taxon>
        <taxon>Rhizobiaceae</taxon>
        <taxon>Rhizobium/Agrobacterium group</taxon>
        <taxon>Rhizobium</taxon>
    </lineage>
</organism>
<sequence length="93" mass="9998">MGQRIDSMKNDLSEGALCVLAALAVVAALSLLMSGIAALARVLLFLKMGFGCDRCATESRCDRALMYLEGKLDFWGPLPLEISPDGILQLLKP</sequence>
<evidence type="ECO:0000313" key="3">
    <source>
        <dbReference type="Proteomes" id="UP000001936"/>
    </source>
</evidence>
<name>Q2K638_RHIEC</name>
<protein>
    <submittedName>
        <fullName evidence="2">Uncharacterized protein</fullName>
    </submittedName>
</protein>
<dbReference type="HOGENOM" id="CLU_2397513_0_0_5"/>
<keyword evidence="1" id="KW-1133">Transmembrane helix</keyword>
<keyword evidence="1" id="KW-0812">Transmembrane</keyword>